<dbReference type="PANTHER" id="PTHR45953">
    <property type="entry name" value="IDURONATE 2-SULFATASE"/>
    <property type="match status" value="1"/>
</dbReference>
<keyword evidence="2 4" id="KW-0378">Hydrolase</keyword>
<dbReference type="SUPFAM" id="SSF53649">
    <property type="entry name" value="Alkaline phosphatase-like"/>
    <property type="match status" value="1"/>
</dbReference>
<dbReference type="GO" id="GO:0046872">
    <property type="term" value="F:metal ion binding"/>
    <property type="evidence" value="ECO:0007669"/>
    <property type="project" value="UniProtKB-KW"/>
</dbReference>
<dbReference type="CDD" id="cd16037">
    <property type="entry name" value="sulfatase_like"/>
    <property type="match status" value="1"/>
</dbReference>
<proteinExistence type="predicted"/>
<dbReference type="GO" id="GO:0016740">
    <property type="term" value="F:transferase activity"/>
    <property type="evidence" value="ECO:0007669"/>
    <property type="project" value="UniProtKB-KW"/>
</dbReference>
<dbReference type="PANTHER" id="PTHR45953:SF1">
    <property type="entry name" value="IDURONATE 2-SULFATASE"/>
    <property type="match status" value="1"/>
</dbReference>
<organism evidence="4 5">
    <name type="scientific">Halovulum marinum</name>
    <dbReference type="NCBI Taxonomy" id="2662447"/>
    <lineage>
        <taxon>Bacteria</taxon>
        <taxon>Pseudomonadati</taxon>
        <taxon>Pseudomonadota</taxon>
        <taxon>Alphaproteobacteria</taxon>
        <taxon>Rhodobacterales</taxon>
        <taxon>Paracoccaceae</taxon>
        <taxon>Halovulum</taxon>
    </lineage>
</organism>
<keyword evidence="5" id="KW-1185">Reference proteome</keyword>
<keyword evidence="1" id="KW-0479">Metal-binding</keyword>
<protein>
    <submittedName>
        <fullName evidence="4">Sulfatase-like hydrolase/transferase</fullName>
    </submittedName>
</protein>
<sequence length="488" mass="54223">MTARARNLLFLFSDQHAQRVAGCYGDPHVSTPALDRLAASGVRFDNAYCPSPICVASRMSMLTARHPSRQDCWTNDDHLASDIPTWLHALGAAGHRPELVGRLHAIGPDQTHGYAARQVGEHSPNWPGVPFHDLGALAGTNNPDPRSLAACGAGRSAYEAKDRDVTEAALATLDRIAEAGAPFCLTVGLMLPHAPYVAARRWIQHYLEVLPPPEIPADACDHPWIAWWRANRGIDDVPDRQSRLARAAYWGLVSTMDEMIGRILDRLRALGLDRDTLVVYASDHGDHAGERGLWWKHTLFDESAKVPMILSLPGVLPENAARDEVVSLIDLSQTMIEALGGAPLRGADGRSFWPLLTGASRDWDDTIFCEYCTDPVPDWTGGRAVQHRMVRQGRWKLHVYASDPPLLFDLETDPQERNDLSRDPRHAERFKRLMALALDGWDPVLIARRMAQRRAEKDVLAAWAGRVGPPSTHMWALDPDMNRLEADR</sequence>
<gene>
    <name evidence="4" type="ORF">GE300_03585</name>
</gene>
<evidence type="ECO:0000313" key="5">
    <source>
        <dbReference type="Proteomes" id="UP000474957"/>
    </source>
</evidence>
<accession>A0A6L5YWM0</accession>
<dbReference type="InterPro" id="IPR017850">
    <property type="entry name" value="Alkaline_phosphatase_core_sf"/>
</dbReference>
<dbReference type="Gene3D" id="3.40.720.10">
    <property type="entry name" value="Alkaline Phosphatase, subunit A"/>
    <property type="match status" value="1"/>
</dbReference>
<keyword evidence="4" id="KW-0808">Transferase</keyword>
<dbReference type="RefSeq" id="WP_154445004.1">
    <property type="nucleotide sequence ID" value="NZ_WIND01000002.1"/>
</dbReference>
<evidence type="ECO:0000256" key="2">
    <source>
        <dbReference type="ARBA" id="ARBA00022801"/>
    </source>
</evidence>
<dbReference type="Pfam" id="PF00884">
    <property type="entry name" value="Sulfatase"/>
    <property type="match status" value="1"/>
</dbReference>
<dbReference type="GO" id="GO:0005737">
    <property type="term" value="C:cytoplasm"/>
    <property type="evidence" value="ECO:0007669"/>
    <property type="project" value="TreeGrafter"/>
</dbReference>
<evidence type="ECO:0000313" key="4">
    <source>
        <dbReference type="EMBL" id="MSU88701.1"/>
    </source>
</evidence>
<evidence type="ECO:0000256" key="1">
    <source>
        <dbReference type="ARBA" id="ARBA00022723"/>
    </source>
</evidence>
<dbReference type="EMBL" id="WIND01000002">
    <property type="protein sequence ID" value="MSU88701.1"/>
    <property type="molecule type" value="Genomic_DNA"/>
</dbReference>
<evidence type="ECO:0000259" key="3">
    <source>
        <dbReference type="Pfam" id="PF00884"/>
    </source>
</evidence>
<comment type="caution">
    <text evidence="4">The sequence shown here is derived from an EMBL/GenBank/DDBJ whole genome shotgun (WGS) entry which is preliminary data.</text>
</comment>
<dbReference type="Proteomes" id="UP000474957">
    <property type="component" value="Unassembled WGS sequence"/>
</dbReference>
<dbReference type="AlphaFoldDB" id="A0A6L5YWM0"/>
<reference evidence="4 5" key="1">
    <citation type="submission" date="2019-10" db="EMBL/GenBank/DDBJ databases">
        <title>Cognatihalovulum marinum gen. nov. sp. nov., a new member of the family Rhodobacteraceae isolated from deep seawater of the Northwest Indian Ocean.</title>
        <authorList>
            <person name="Ruan C."/>
            <person name="Wang J."/>
            <person name="Zheng X."/>
            <person name="Song L."/>
            <person name="Zhu Y."/>
            <person name="Huang Y."/>
            <person name="Lu Z."/>
            <person name="Du W."/>
            <person name="Huang L."/>
            <person name="Dai X."/>
        </authorList>
    </citation>
    <scope>NUCLEOTIDE SEQUENCE [LARGE SCALE GENOMIC DNA]</scope>
    <source>
        <strain evidence="4 5">2CG4</strain>
    </source>
</reference>
<dbReference type="GO" id="GO:0008484">
    <property type="term" value="F:sulfuric ester hydrolase activity"/>
    <property type="evidence" value="ECO:0007669"/>
    <property type="project" value="TreeGrafter"/>
</dbReference>
<dbReference type="InterPro" id="IPR000917">
    <property type="entry name" value="Sulfatase_N"/>
</dbReference>
<name>A0A6L5YWM0_9RHOB</name>
<feature type="domain" description="Sulfatase N-terminal" evidence="3">
    <location>
        <begin position="6"/>
        <end position="340"/>
    </location>
</feature>